<evidence type="ECO:0000256" key="5">
    <source>
        <dbReference type="ARBA" id="ARBA00022833"/>
    </source>
</evidence>
<dbReference type="InterPro" id="IPR001405">
    <property type="entry name" value="UPF0758"/>
</dbReference>
<keyword evidence="3" id="KW-0479">Metal-binding</keyword>
<comment type="similarity">
    <text evidence="1 7">Belongs to the UPF0758 family.</text>
</comment>
<feature type="domain" description="MPN" evidence="8">
    <location>
        <begin position="97"/>
        <end position="219"/>
    </location>
</feature>
<dbReference type="Pfam" id="PF20582">
    <property type="entry name" value="UPF0758_N"/>
    <property type="match status" value="1"/>
</dbReference>
<dbReference type="GO" id="GO:0046872">
    <property type="term" value="F:metal ion binding"/>
    <property type="evidence" value="ECO:0007669"/>
    <property type="project" value="UniProtKB-KW"/>
</dbReference>
<dbReference type="AlphaFoldDB" id="A0A173WDW8"/>
<reference evidence="9 10" key="1">
    <citation type="submission" date="2015-09" db="EMBL/GenBank/DDBJ databases">
        <authorList>
            <consortium name="Pathogen Informatics"/>
        </authorList>
    </citation>
    <scope>NUCLEOTIDE SEQUENCE [LARGE SCALE GENOMIC DNA]</scope>
    <source>
        <strain evidence="9 10">2789STDY5608828</strain>
    </source>
</reference>
<dbReference type="eggNOG" id="COG2003">
    <property type="taxonomic scope" value="Bacteria"/>
</dbReference>
<evidence type="ECO:0000313" key="10">
    <source>
        <dbReference type="Proteomes" id="UP000095546"/>
    </source>
</evidence>
<evidence type="ECO:0000256" key="1">
    <source>
        <dbReference type="ARBA" id="ARBA00010243"/>
    </source>
</evidence>
<dbReference type="GO" id="GO:0008237">
    <property type="term" value="F:metallopeptidase activity"/>
    <property type="evidence" value="ECO:0007669"/>
    <property type="project" value="UniProtKB-KW"/>
</dbReference>
<evidence type="ECO:0000256" key="2">
    <source>
        <dbReference type="ARBA" id="ARBA00022670"/>
    </source>
</evidence>
<keyword evidence="10" id="KW-1185">Reference proteome</keyword>
<dbReference type="CDD" id="cd08071">
    <property type="entry name" value="MPN_DUF2466"/>
    <property type="match status" value="1"/>
</dbReference>
<dbReference type="NCBIfam" id="TIGR00608">
    <property type="entry name" value="radc"/>
    <property type="match status" value="1"/>
</dbReference>
<keyword evidence="6" id="KW-0482">Metalloprotease</keyword>
<evidence type="ECO:0000256" key="4">
    <source>
        <dbReference type="ARBA" id="ARBA00022801"/>
    </source>
</evidence>
<protein>
    <submittedName>
        <fullName evidence="9">DNA repair protein RadC</fullName>
    </submittedName>
</protein>
<dbReference type="PROSITE" id="PS50249">
    <property type="entry name" value="MPN"/>
    <property type="match status" value="1"/>
</dbReference>
<accession>A0A173WDW8</accession>
<gene>
    <name evidence="9" type="ORF">ERS852385_00159</name>
</gene>
<dbReference type="InterPro" id="IPR025657">
    <property type="entry name" value="RadC_JAB"/>
</dbReference>
<dbReference type="Proteomes" id="UP000095546">
    <property type="component" value="Unassembled WGS sequence"/>
</dbReference>
<dbReference type="Gene3D" id="3.40.140.10">
    <property type="entry name" value="Cytidine Deaminase, domain 2"/>
    <property type="match status" value="1"/>
</dbReference>
<dbReference type="PANTHER" id="PTHR30471">
    <property type="entry name" value="DNA REPAIR PROTEIN RADC"/>
    <property type="match status" value="1"/>
</dbReference>
<keyword evidence="4" id="KW-0378">Hydrolase</keyword>
<dbReference type="PROSITE" id="PS01302">
    <property type="entry name" value="UPF0758"/>
    <property type="match status" value="1"/>
</dbReference>
<keyword evidence="2" id="KW-0645">Protease</keyword>
<dbReference type="InterPro" id="IPR046778">
    <property type="entry name" value="UPF0758_N"/>
</dbReference>
<organism evidence="9 10">
    <name type="scientific">Mitsuokella jalaludinii</name>
    <dbReference type="NCBI Taxonomy" id="187979"/>
    <lineage>
        <taxon>Bacteria</taxon>
        <taxon>Bacillati</taxon>
        <taxon>Bacillota</taxon>
        <taxon>Negativicutes</taxon>
        <taxon>Selenomonadales</taxon>
        <taxon>Selenomonadaceae</taxon>
        <taxon>Mitsuokella</taxon>
    </lineage>
</organism>
<keyword evidence="5" id="KW-0862">Zinc</keyword>
<dbReference type="InterPro" id="IPR037518">
    <property type="entry name" value="MPN"/>
</dbReference>
<evidence type="ECO:0000256" key="3">
    <source>
        <dbReference type="ARBA" id="ARBA00022723"/>
    </source>
</evidence>
<dbReference type="EMBL" id="CYYU01000001">
    <property type="protein sequence ID" value="CUN36585.1"/>
    <property type="molecule type" value="Genomic_DNA"/>
</dbReference>
<dbReference type="InterPro" id="IPR020891">
    <property type="entry name" value="UPF0758_CS"/>
</dbReference>
<dbReference type="PANTHER" id="PTHR30471:SF3">
    <property type="entry name" value="UPF0758 PROTEIN YEES-RELATED"/>
    <property type="match status" value="1"/>
</dbReference>
<dbReference type="GO" id="GO:0006508">
    <property type="term" value="P:proteolysis"/>
    <property type="evidence" value="ECO:0007669"/>
    <property type="project" value="UniProtKB-KW"/>
</dbReference>
<evidence type="ECO:0000256" key="6">
    <source>
        <dbReference type="ARBA" id="ARBA00023049"/>
    </source>
</evidence>
<name>A0A173WDW8_9FIRM</name>
<sequence length="220" mass="23917">MEERPREKLIAYGPESLSNAELLAVLLHTGTREQSVLHLAESVLGKFKERGITSIVHTTVADLAGIHGIGPSKAASILAAVELGRRLAKKAAEKVHIVHGPEDAAHFAMPHLCYEQKEHFAVLLLNTKNHILGLRDVSIGSLSASVVHPREVFAMAIRYAAASMILVHNHPSGDPNPSREDIAITDRLVKAGRILDIPVLDHIILGDNRFLSLKEKGMIS</sequence>
<evidence type="ECO:0000313" key="9">
    <source>
        <dbReference type="EMBL" id="CUN36585.1"/>
    </source>
</evidence>
<dbReference type="NCBIfam" id="NF000642">
    <property type="entry name" value="PRK00024.1"/>
    <property type="match status" value="1"/>
</dbReference>
<evidence type="ECO:0000259" key="8">
    <source>
        <dbReference type="PROSITE" id="PS50249"/>
    </source>
</evidence>
<proteinExistence type="inferred from homology"/>
<dbReference type="Pfam" id="PF04002">
    <property type="entry name" value="RadC"/>
    <property type="match status" value="1"/>
</dbReference>
<dbReference type="STRING" id="187979.ERS852385_00159"/>
<evidence type="ECO:0000256" key="7">
    <source>
        <dbReference type="RuleBase" id="RU003797"/>
    </source>
</evidence>